<dbReference type="Gene3D" id="1.10.287.1060">
    <property type="entry name" value="ESAT-6-like"/>
    <property type="match status" value="1"/>
</dbReference>
<dbReference type="PANTHER" id="PTHR24016">
    <property type="entry name" value="CONSERVED OLIGOMERIC GOLGI COMPLEX SUBUNIT 4"/>
    <property type="match status" value="1"/>
</dbReference>
<dbReference type="InterPro" id="IPR013167">
    <property type="entry name" value="COG4_M"/>
</dbReference>
<proteinExistence type="inferred from homology"/>
<evidence type="ECO:0000256" key="7">
    <source>
        <dbReference type="ARBA" id="ARBA00022927"/>
    </source>
</evidence>
<feature type="domain" description="COG4 transport protein middle alpha-helical bundle" evidence="11">
    <location>
        <begin position="166"/>
        <end position="466"/>
    </location>
</feature>
<dbReference type="GO" id="GO:0017119">
    <property type="term" value="C:Golgi transport complex"/>
    <property type="evidence" value="ECO:0007669"/>
    <property type="project" value="TreeGrafter"/>
</dbReference>
<evidence type="ECO:0000256" key="1">
    <source>
        <dbReference type="ARBA" id="ARBA00003627"/>
    </source>
</evidence>
<reference evidence="12" key="1">
    <citation type="submission" date="2020-11" db="EMBL/GenBank/DDBJ databases">
        <authorList>
            <person name="Tran Van P."/>
        </authorList>
    </citation>
    <scope>NUCLEOTIDE SEQUENCE</scope>
</reference>
<name>A0A7R9I9U1_9NEOP</name>
<evidence type="ECO:0000256" key="10">
    <source>
        <dbReference type="ARBA" id="ARBA00031340"/>
    </source>
</evidence>
<keyword evidence="9" id="KW-0472">Membrane</keyword>
<evidence type="ECO:0000256" key="8">
    <source>
        <dbReference type="ARBA" id="ARBA00023034"/>
    </source>
</evidence>
<dbReference type="FunFam" id="1.10.287.1060:FF:000014">
    <property type="entry name" value="conserved oligomeric Golgi complex subunit 4"/>
    <property type="match status" value="1"/>
</dbReference>
<evidence type="ECO:0000256" key="3">
    <source>
        <dbReference type="ARBA" id="ARBA00009215"/>
    </source>
</evidence>
<organism evidence="12">
    <name type="scientific">Timema tahoe</name>
    <dbReference type="NCBI Taxonomy" id="61484"/>
    <lineage>
        <taxon>Eukaryota</taxon>
        <taxon>Metazoa</taxon>
        <taxon>Ecdysozoa</taxon>
        <taxon>Arthropoda</taxon>
        <taxon>Hexapoda</taxon>
        <taxon>Insecta</taxon>
        <taxon>Pterygota</taxon>
        <taxon>Neoptera</taxon>
        <taxon>Polyneoptera</taxon>
        <taxon>Phasmatodea</taxon>
        <taxon>Timematodea</taxon>
        <taxon>Timematoidea</taxon>
        <taxon>Timematidae</taxon>
        <taxon>Timema</taxon>
    </lineage>
</organism>
<comment type="subcellular location">
    <subcellularLocation>
        <location evidence="2">Golgi apparatus membrane</location>
        <topology evidence="2">Peripheral membrane protein</topology>
        <orientation evidence="2">Cytoplasmic side</orientation>
    </subcellularLocation>
</comment>
<keyword evidence="8" id="KW-0333">Golgi apparatus</keyword>
<dbReference type="AlphaFoldDB" id="A0A7R9I9U1"/>
<comment type="subunit">
    <text evidence="4">Component of the conserved oligomeric Golgi complex which is composed of eight different subunits and is required for normal Golgi morphology and localization.</text>
</comment>
<dbReference type="GO" id="GO:0006890">
    <property type="term" value="P:retrograde vesicle-mediated transport, Golgi to endoplasmic reticulum"/>
    <property type="evidence" value="ECO:0007669"/>
    <property type="project" value="TreeGrafter"/>
</dbReference>
<dbReference type="PANTHER" id="PTHR24016:SF0">
    <property type="entry name" value="CONSERVED OLIGOMERIC GOLGI COMPLEX SUBUNIT 4"/>
    <property type="match status" value="1"/>
</dbReference>
<evidence type="ECO:0000313" key="12">
    <source>
        <dbReference type="EMBL" id="CAD7453185.1"/>
    </source>
</evidence>
<sequence length="855" mass="96293">MSTSTLGKSEDLSSEEGIRLAYDKLSAQESEVNNALETLLARQCHLEAKLRGVTKVLPNLHIVHSDTRRLTDMITFTSTLAENVSAKVRHLDIARSRVSECQQRVHDLLDLQLCSDGVQTALRSEDYEKAAGHVHRFLSMDQNLLIQTADDVAEDCTSVTNSSTLLEEAATRLSKVVTAKFDEAVRSQDLASVERFFKIFPLLGLHDQGLAKFSHYLCSKLQETAQKNLKTALETKLTDKRANVIYADTLTLLFEGIARVVEIHQPLIETYYGLGRLIGIIPHLQRECDRQTKKVLAEFSKHRQLDHKLQQVDDYYRGPVGVYGKHPVDKLDPKELDLFLGELTIMHSRAELYVRFVRRRVMNDLEVGVPNVQTRAALVTELETTLQGSELCHRMQELLSHYFLLERYFMEGSVRKAVDMDSLEEGSLTSSMVDDVFFIVRKSIRASGETSSMVDDVFFMVRKSIRASGETSSMVDDVFFMEEHQVRHPAWWTMCSSWSGRASGETSSMVDDVFFMVRKSIRASGETSTMVDDVFFMVRKSNRRASSSASLDGVCAVINNACSLLEMDLCGVLRQQLKQGYPSGYLDLTQAYNVLHSTIQQGRLQASDSEQARLMFLAYLNNADVSTEYIDTLRQSLSEEVPSVLSPLKAHERDKLESCLSGLASVNASLRAVVDYGIQQLRASAIKPRVSPWVDSFLAVSHQLSEEEFASYEADEAFIQNLIMNLQGLLTSLKPNLTPGNYDTIVSILTSEVTSHMEKVVLKSSFNRLGGLVLDKEVRALVGYLTSATSWSIRDKFARLTQIATVLNLERVTEISDYWGNSSSPLTWRLTPTEIRQIMSLRTDFRSEDIKRLKL</sequence>
<evidence type="ECO:0000256" key="2">
    <source>
        <dbReference type="ARBA" id="ARBA00004255"/>
    </source>
</evidence>
<dbReference type="GO" id="GO:0015031">
    <property type="term" value="P:protein transport"/>
    <property type="evidence" value="ECO:0007669"/>
    <property type="project" value="UniProtKB-KW"/>
</dbReference>
<dbReference type="GO" id="GO:0000139">
    <property type="term" value="C:Golgi membrane"/>
    <property type="evidence" value="ECO:0007669"/>
    <property type="project" value="UniProtKB-SubCell"/>
</dbReference>
<evidence type="ECO:0000256" key="9">
    <source>
        <dbReference type="ARBA" id="ARBA00023136"/>
    </source>
</evidence>
<dbReference type="Pfam" id="PF20663">
    <property type="entry name" value="COG4_N"/>
    <property type="match status" value="1"/>
</dbReference>
<protein>
    <recommendedName>
        <fullName evidence="5">Conserved oligomeric Golgi complex subunit 4</fullName>
    </recommendedName>
    <alternativeName>
        <fullName evidence="10">Component of oligomeric Golgi complex 4</fullName>
    </alternativeName>
</protein>
<keyword evidence="7" id="KW-0653">Protein transport</keyword>
<dbReference type="Pfam" id="PF08318">
    <property type="entry name" value="COG4_m"/>
    <property type="match status" value="2"/>
</dbReference>
<evidence type="ECO:0000256" key="4">
    <source>
        <dbReference type="ARBA" id="ARBA00011166"/>
    </source>
</evidence>
<evidence type="ECO:0000256" key="6">
    <source>
        <dbReference type="ARBA" id="ARBA00022448"/>
    </source>
</evidence>
<dbReference type="InterPro" id="IPR048680">
    <property type="entry name" value="COG4_N"/>
</dbReference>
<dbReference type="FunFam" id="1.20.58.1970:FF:000002">
    <property type="entry name" value="Oligomeric Golgi complex subunit"/>
    <property type="match status" value="1"/>
</dbReference>
<gene>
    <name evidence="12" type="ORF">TTEB3V08_LOCUS1334</name>
</gene>
<dbReference type="Gene3D" id="1.20.58.1970">
    <property type="match status" value="1"/>
</dbReference>
<dbReference type="Pfam" id="PF20662">
    <property type="entry name" value="COG4_C"/>
    <property type="match status" value="1"/>
</dbReference>
<accession>A0A7R9I9U1</accession>
<dbReference type="EMBL" id="OE000272">
    <property type="protein sequence ID" value="CAD7453185.1"/>
    <property type="molecule type" value="Genomic_DNA"/>
</dbReference>
<dbReference type="SMART" id="SM00762">
    <property type="entry name" value="Cog4"/>
    <property type="match status" value="1"/>
</dbReference>
<evidence type="ECO:0000256" key="5">
    <source>
        <dbReference type="ARBA" id="ARBA00020975"/>
    </source>
</evidence>
<comment type="function">
    <text evidence="1">Required for normal Golgi function.</text>
</comment>
<keyword evidence="6" id="KW-0813">Transport</keyword>
<dbReference type="GO" id="GO:0007030">
    <property type="term" value="P:Golgi organization"/>
    <property type="evidence" value="ECO:0007669"/>
    <property type="project" value="TreeGrafter"/>
</dbReference>
<comment type="similarity">
    <text evidence="3">Belongs to the COG4 family.</text>
</comment>
<dbReference type="InterPro" id="IPR048682">
    <property type="entry name" value="COG4"/>
</dbReference>
<evidence type="ECO:0000259" key="11">
    <source>
        <dbReference type="SMART" id="SM00762"/>
    </source>
</evidence>
<dbReference type="InterPro" id="IPR048684">
    <property type="entry name" value="COG4_C"/>
</dbReference>